<protein>
    <recommendedName>
        <fullName evidence="3">GIY-YIG domain-containing protein</fullName>
    </recommendedName>
</protein>
<name>A0AAE1FBM2_PETCI</name>
<gene>
    <name evidence="1" type="ORF">Pcinc_023939</name>
</gene>
<sequence>MDKNATPDQPPAQKPQKIIIYHQNHFLDRYQEECHALKSIINDFRIYCKPILTRSLLMRNSTAPVIPSEATTNVVYKFSCQEDRCDSSNSYIGRISTTLRRRMQSHRNQGSIFQHFTETHIMKPRLEKLLDQTEILHKENYFRMLQISKAVSIT</sequence>
<evidence type="ECO:0008006" key="3">
    <source>
        <dbReference type="Google" id="ProtNLM"/>
    </source>
</evidence>
<dbReference type="AlphaFoldDB" id="A0AAE1FBM2"/>
<keyword evidence="2" id="KW-1185">Reference proteome</keyword>
<accession>A0AAE1FBM2</accession>
<evidence type="ECO:0000313" key="2">
    <source>
        <dbReference type="Proteomes" id="UP001286313"/>
    </source>
</evidence>
<organism evidence="1 2">
    <name type="scientific">Petrolisthes cinctipes</name>
    <name type="common">Flat porcelain crab</name>
    <dbReference type="NCBI Taxonomy" id="88211"/>
    <lineage>
        <taxon>Eukaryota</taxon>
        <taxon>Metazoa</taxon>
        <taxon>Ecdysozoa</taxon>
        <taxon>Arthropoda</taxon>
        <taxon>Crustacea</taxon>
        <taxon>Multicrustacea</taxon>
        <taxon>Malacostraca</taxon>
        <taxon>Eumalacostraca</taxon>
        <taxon>Eucarida</taxon>
        <taxon>Decapoda</taxon>
        <taxon>Pleocyemata</taxon>
        <taxon>Anomura</taxon>
        <taxon>Galatheoidea</taxon>
        <taxon>Porcellanidae</taxon>
        <taxon>Petrolisthes</taxon>
    </lineage>
</organism>
<dbReference type="Proteomes" id="UP001286313">
    <property type="component" value="Unassembled WGS sequence"/>
</dbReference>
<comment type="caution">
    <text evidence="1">The sequence shown here is derived from an EMBL/GenBank/DDBJ whole genome shotgun (WGS) entry which is preliminary data.</text>
</comment>
<reference evidence="1" key="1">
    <citation type="submission" date="2023-10" db="EMBL/GenBank/DDBJ databases">
        <title>Genome assemblies of two species of porcelain crab, Petrolisthes cinctipes and Petrolisthes manimaculis (Anomura: Porcellanidae).</title>
        <authorList>
            <person name="Angst P."/>
        </authorList>
    </citation>
    <scope>NUCLEOTIDE SEQUENCE</scope>
    <source>
        <strain evidence="1">PB745_01</strain>
        <tissue evidence="1">Gill</tissue>
    </source>
</reference>
<evidence type="ECO:0000313" key="1">
    <source>
        <dbReference type="EMBL" id="KAK3870913.1"/>
    </source>
</evidence>
<dbReference type="EMBL" id="JAWQEG010002593">
    <property type="protein sequence ID" value="KAK3870913.1"/>
    <property type="molecule type" value="Genomic_DNA"/>
</dbReference>
<proteinExistence type="predicted"/>